<proteinExistence type="predicted"/>
<dbReference type="AlphaFoldDB" id="A0A9W7FWW8"/>
<accession>A0A9W7FWW8</accession>
<organism evidence="1 2">
    <name type="scientific">Triparma retinervis</name>
    <dbReference type="NCBI Taxonomy" id="2557542"/>
    <lineage>
        <taxon>Eukaryota</taxon>
        <taxon>Sar</taxon>
        <taxon>Stramenopiles</taxon>
        <taxon>Ochrophyta</taxon>
        <taxon>Bolidophyceae</taxon>
        <taxon>Parmales</taxon>
        <taxon>Triparmaceae</taxon>
        <taxon>Triparma</taxon>
    </lineage>
</organism>
<protein>
    <submittedName>
        <fullName evidence="1">Uncharacterized protein</fullName>
    </submittedName>
</protein>
<sequence>MGKLGTLRRGPDKSGIKSTFYENPIPRILRSSPRFSSFELLGMYKESTALDKRGYKRESLELLTKILAQKPHDERVICRVARTMRDLGDAQG</sequence>
<feature type="non-terminal residue" evidence="1">
    <location>
        <position position="92"/>
    </location>
</feature>
<dbReference type="Proteomes" id="UP001165082">
    <property type="component" value="Unassembled WGS sequence"/>
</dbReference>
<keyword evidence="2" id="KW-1185">Reference proteome</keyword>
<reference evidence="1" key="1">
    <citation type="submission" date="2022-07" db="EMBL/GenBank/DDBJ databases">
        <title>Genome analysis of Parmales, a sister group of diatoms, reveals the evolutionary specialization of diatoms from phago-mixotrophs to photoautotrophs.</title>
        <authorList>
            <person name="Ban H."/>
            <person name="Sato S."/>
            <person name="Yoshikawa S."/>
            <person name="Kazumasa Y."/>
            <person name="Nakamura Y."/>
            <person name="Ichinomiya M."/>
            <person name="Saitoh K."/>
            <person name="Sato N."/>
            <person name="Blanc-Mathieu R."/>
            <person name="Endo H."/>
            <person name="Kuwata A."/>
            <person name="Ogata H."/>
        </authorList>
    </citation>
    <scope>NUCLEOTIDE SEQUENCE</scope>
</reference>
<evidence type="ECO:0000313" key="2">
    <source>
        <dbReference type="Proteomes" id="UP001165082"/>
    </source>
</evidence>
<name>A0A9W7FWW8_9STRA</name>
<evidence type="ECO:0000313" key="1">
    <source>
        <dbReference type="EMBL" id="GMI20714.1"/>
    </source>
</evidence>
<dbReference type="EMBL" id="BRXZ01008066">
    <property type="protein sequence ID" value="GMI20714.1"/>
    <property type="molecule type" value="Genomic_DNA"/>
</dbReference>
<comment type="caution">
    <text evidence="1">The sequence shown here is derived from an EMBL/GenBank/DDBJ whole genome shotgun (WGS) entry which is preliminary data.</text>
</comment>
<gene>
    <name evidence="1" type="ORF">TrRE_jg4604</name>
</gene>